<dbReference type="Proteomes" id="UP000285324">
    <property type="component" value="Unassembled WGS sequence"/>
</dbReference>
<dbReference type="PROSITE" id="PS51257">
    <property type="entry name" value="PROKAR_LIPOPROTEIN"/>
    <property type="match status" value="1"/>
</dbReference>
<proteinExistence type="predicted"/>
<keyword evidence="1" id="KW-0732">Signal</keyword>
<dbReference type="AlphaFoldDB" id="A0A424W7X2"/>
<gene>
    <name evidence="2" type="ORF">DY367_22925</name>
</gene>
<dbReference type="EMBL" id="QVXO01000042">
    <property type="protein sequence ID" value="RPJ89383.1"/>
    <property type="molecule type" value="Genomic_DNA"/>
</dbReference>
<feature type="signal peptide" evidence="1">
    <location>
        <begin position="1"/>
        <end position="20"/>
    </location>
</feature>
<accession>A0A424W7X2</accession>
<protein>
    <submittedName>
        <fullName evidence="2">DUF3313 domain-containing protein</fullName>
    </submittedName>
</protein>
<dbReference type="InterPro" id="IPR021747">
    <property type="entry name" value="DUF3313"/>
</dbReference>
<organism evidence="2 3">
    <name type="scientific">Alcaligenes xylosoxydans xylosoxydans</name>
    <name type="common">Achromobacter xylosoxidans</name>
    <dbReference type="NCBI Taxonomy" id="85698"/>
    <lineage>
        <taxon>Bacteria</taxon>
        <taxon>Pseudomonadati</taxon>
        <taxon>Pseudomonadota</taxon>
        <taxon>Betaproteobacteria</taxon>
        <taxon>Burkholderiales</taxon>
        <taxon>Alcaligenaceae</taxon>
        <taxon>Achromobacter</taxon>
    </lineage>
</organism>
<feature type="chain" id="PRO_5019378090" evidence="1">
    <location>
        <begin position="21"/>
        <end position="229"/>
    </location>
</feature>
<comment type="caution">
    <text evidence="2">The sequence shown here is derived from an EMBL/GenBank/DDBJ whole genome shotgun (WGS) entry which is preliminary data.</text>
</comment>
<dbReference type="Pfam" id="PF11769">
    <property type="entry name" value="DUF3313"/>
    <property type="match status" value="1"/>
</dbReference>
<evidence type="ECO:0000256" key="1">
    <source>
        <dbReference type="SAM" id="SignalP"/>
    </source>
</evidence>
<reference evidence="2 3" key="1">
    <citation type="submission" date="2018-08" db="EMBL/GenBank/DDBJ databases">
        <title>Achromobacter xylosoxidans Genome sequencing and assembly.</title>
        <authorList>
            <person name="Wang R."/>
            <person name="Rensing C."/>
            <person name="Li Y."/>
        </authorList>
    </citation>
    <scope>NUCLEOTIDE SEQUENCE [LARGE SCALE GENOMIC DNA]</scope>
    <source>
        <strain evidence="2 3">GD003A</strain>
    </source>
</reference>
<evidence type="ECO:0000313" key="2">
    <source>
        <dbReference type="EMBL" id="RPJ89383.1"/>
    </source>
</evidence>
<dbReference type="OrthoDB" id="5565234at2"/>
<evidence type="ECO:0000313" key="3">
    <source>
        <dbReference type="Proteomes" id="UP000285324"/>
    </source>
</evidence>
<sequence length="229" mass="24504">MDIKNSSGALVLSLAAAILATGCSTAPKTTESGFLPDYSMLHQAPAPDGGTRLVYLNPDFNPSRYTAVWLDPIEYYPEPRPTADVSMETLTEIRVAVDETLRRKVGEQVRLVDRAGPGVAHIRIAITAVGTSEQALRAYQYIPVALVMTEARAALEGGMARNASVAIESRVTDSMSDELLYASVRGGTGEKVANATQGAGGVRLSKLQPLIDEWTAGAAREIGKYVRPR</sequence>
<dbReference type="RefSeq" id="WP_118933684.1">
    <property type="nucleotide sequence ID" value="NZ_CP061008.1"/>
</dbReference>
<name>A0A424W7X2_ALCXX</name>